<accession>A0AAD7D3N9</accession>
<dbReference type="Gene3D" id="3.90.1590.10">
    <property type="entry name" value="glutathione-dependent formaldehyde- activating enzyme (gfa)"/>
    <property type="match status" value="1"/>
</dbReference>
<dbReference type="InterPro" id="IPR006913">
    <property type="entry name" value="CENP-V/GFA"/>
</dbReference>
<reference evidence="7" key="1">
    <citation type="submission" date="2023-03" db="EMBL/GenBank/DDBJ databases">
        <title>Massive genome expansion in bonnet fungi (Mycena s.s.) driven by repeated elements and novel gene families across ecological guilds.</title>
        <authorList>
            <consortium name="Lawrence Berkeley National Laboratory"/>
            <person name="Harder C.B."/>
            <person name="Miyauchi S."/>
            <person name="Viragh M."/>
            <person name="Kuo A."/>
            <person name="Thoen E."/>
            <person name="Andreopoulos B."/>
            <person name="Lu D."/>
            <person name="Skrede I."/>
            <person name="Drula E."/>
            <person name="Henrissat B."/>
            <person name="Morin E."/>
            <person name="Kohler A."/>
            <person name="Barry K."/>
            <person name="LaButti K."/>
            <person name="Morin E."/>
            <person name="Salamov A."/>
            <person name="Lipzen A."/>
            <person name="Mereny Z."/>
            <person name="Hegedus B."/>
            <person name="Baldrian P."/>
            <person name="Stursova M."/>
            <person name="Weitz H."/>
            <person name="Taylor A."/>
            <person name="Grigoriev I.V."/>
            <person name="Nagy L.G."/>
            <person name="Martin F."/>
            <person name="Kauserud H."/>
        </authorList>
    </citation>
    <scope>NUCLEOTIDE SEQUENCE</scope>
    <source>
        <strain evidence="7">CBHHK067</strain>
    </source>
</reference>
<gene>
    <name evidence="7" type="ORF">B0H17DRAFT_1016014</name>
</gene>
<feature type="compositionally biased region" description="Basic and acidic residues" evidence="5">
    <location>
        <begin position="160"/>
        <end position="172"/>
    </location>
</feature>
<evidence type="ECO:0000256" key="4">
    <source>
        <dbReference type="ARBA" id="ARBA00023239"/>
    </source>
</evidence>
<keyword evidence="8" id="KW-1185">Reference proteome</keyword>
<comment type="similarity">
    <text evidence="1">Belongs to the Gfa family.</text>
</comment>
<dbReference type="Pfam" id="PF04828">
    <property type="entry name" value="GFA"/>
    <property type="match status" value="1"/>
</dbReference>
<protein>
    <submittedName>
        <fullName evidence="7">Mss4-like protein</fullName>
    </submittedName>
</protein>
<dbReference type="Proteomes" id="UP001221757">
    <property type="component" value="Unassembled WGS sequence"/>
</dbReference>
<feature type="region of interest" description="Disordered" evidence="5">
    <location>
        <begin position="148"/>
        <end position="172"/>
    </location>
</feature>
<dbReference type="PROSITE" id="PS51891">
    <property type="entry name" value="CENP_V_GFA"/>
    <property type="match status" value="1"/>
</dbReference>
<sequence length="172" mass="18806">MESIPTTVTGGCLCEGVRYQIDFAPDHDWENTPNTCQCTQCRKMTGSLVGTFHTVKTTELTWLAKATYAEYASSPGCRRAFCRTCGSSIGFIDLAVEGDIALTVGGFDERFLVGARDARDRPLGAWGVALAHPRGHFYVRNEIEGVTDGDGGKGQRFWKGRKEGPMDEDKSS</sequence>
<evidence type="ECO:0000313" key="7">
    <source>
        <dbReference type="EMBL" id="KAJ7677284.1"/>
    </source>
</evidence>
<proteinExistence type="inferred from homology"/>
<evidence type="ECO:0000256" key="5">
    <source>
        <dbReference type="SAM" id="MobiDB-lite"/>
    </source>
</evidence>
<dbReference type="GO" id="GO:0016846">
    <property type="term" value="F:carbon-sulfur lyase activity"/>
    <property type="evidence" value="ECO:0007669"/>
    <property type="project" value="InterPro"/>
</dbReference>
<feature type="domain" description="CENP-V/GFA" evidence="6">
    <location>
        <begin position="8"/>
        <end position="127"/>
    </location>
</feature>
<dbReference type="InterPro" id="IPR011057">
    <property type="entry name" value="Mss4-like_sf"/>
</dbReference>
<evidence type="ECO:0000256" key="1">
    <source>
        <dbReference type="ARBA" id="ARBA00005495"/>
    </source>
</evidence>
<dbReference type="PANTHER" id="PTHR33337:SF40">
    <property type="entry name" value="CENP-V_GFA DOMAIN-CONTAINING PROTEIN-RELATED"/>
    <property type="match status" value="1"/>
</dbReference>
<keyword evidence="2" id="KW-0479">Metal-binding</keyword>
<organism evidence="7 8">
    <name type="scientific">Mycena rosella</name>
    <name type="common">Pink bonnet</name>
    <name type="synonym">Agaricus rosellus</name>
    <dbReference type="NCBI Taxonomy" id="1033263"/>
    <lineage>
        <taxon>Eukaryota</taxon>
        <taxon>Fungi</taxon>
        <taxon>Dikarya</taxon>
        <taxon>Basidiomycota</taxon>
        <taxon>Agaricomycotina</taxon>
        <taxon>Agaricomycetes</taxon>
        <taxon>Agaricomycetidae</taxon>
        <taxon>Agaricales</taxon>
        <taxon>Marasmiineae</taxon>
        <taxon>Mycenaceae</taxon>
        <taxon>Mycena</taxon>
    </lineage>
</organism>
<keyword evidence="4" id="KW-0456">Lyase</keyword>
<name>A0AAD7D3N9_MYCRO</name>
<evidence type="ECO:0000256" key="2">
    <source>
        <dbReference type="ARBA" id="ARBA00022723"/>
    </source>
</evidence>
<evidence type="ECO:0000313" key="8">
    <source>
        <dbReference type="Proteomes" id="UP001221757"/>
    </source>
</evidence>
<comment type="caution">
    <text evidence="7">The sequence shown here is derived from an EMBL/GenBank/DDBJ whole genome shotgun (WGS) entry which is preliminary data.</text>
</comment>
<evidence type="ECO:0000259" key="6">
    <source>
        <dbReference type="PROSITE" id="PS51891"/>
    </source>
</evidence>
<keyword evidence="3" id="KW-0862">Zinc</keyword>
<dbReference type="AlphaFoldDB" id="A0AAD7D3N9"/>
<evidence type="ECO:0000256" key="3">
    <source>
        <dbReference type="ARBA" id="ARBA00022833"/>
    </source>
</evidence>
<dbReference type="EMBL" id="JARKIE010000140">
    <property type="protein sequence ID" value="KAJ7677284.1"/>
    <property type="molecule type" value="Genomic_DNA"/>
</dbReference>
<dbReference type="GO" id="GO:0046872">
    <property type="term" value="F:metal ion binding"/>
    <property type="evidence" value="ECO:0007669"/>
    <property type="project" value="UniProtKB-KW"/>
</dbReference>
<dbReference type="SUPFAM" id="SSF51316">
    <property type="entry name" value="Mss4-like"/>
    <property type="match status" value="1"/>
</dbReference>
<dbReference type="PANTHER" id="PTHR33337">
    <property type="entry name" value="GFA DOMAIN-CONTAINING PROTEIN"/>
    <property type="match status" value="1"/>
</dbReference>